<proteinExistence type="predicted"/>
<protein>
    <submittedName>
        <fullName evidence="3">S1 RNA binding domain</fullName>
    </submittedName>
</protein>
<dbReference type="InterPro" id="IPR014464">
    <property type="entry name" value="CvfB_fam"/>
</dbReference>
<feature type="domain" description="Conserved virulence factor B-like winged helix" evidence="2">
    <location>
        <begin position="220"/>
        <end position="275"/>
    </location>
</feature>
<dbReference type="EMBL" id="UOFQ01000066">
    <property type="protein sequence ID" value="VAW87526.1"/>
    <property type="molecule type" value="Genomic_DNA"/>
</dbReference>
<gene>
    <name evidence="3" type="ORF">MNBD_GAMMA17-149</name>
</gene>
<dbReference type="InterPro" id="IPR039566">
    <property type="entry name" value="CvfB_S1_st"/>
</dbReference>
<dbReference type="Gene3D" id="1.10.10.10">
    <property type="entry name" value="Winged helix-like DNA-binding domain superfamily/Winged helix DNA-binding domain"/>
    <property type="match status" value="1"/>
</dbReference>
<dbReference type="Gene3D" id="2.40.50.140">
    <property type="entry name" value="Nucleic acid-binding proteins"/>
    <property type="match status" value="1"/>
</dbReference>
<dbReference type="InterPro" id="IPR040764">
    <property type="entry name" value="CvfB_WH"/>
</dbReference>
<dbReference type="PIRSF" id="PIRSF012524">
    <property type="entry name" value="YitL_S1"/>
    <property type="match status" value="1"/>
</dbReference>
<evidence type="ECO:0000313" key="3">
    <source>
        <dbReference type="EMBL" id="VAW87526.1"/>
    </source>
</evidence>
<dbReference type="Pfam" id="PF17783">
    <property type="entry name" value="WHD_CvfB"/>
    <property type="match status" value="1"/>
</dbReference>
<dbReference type="PANTHER" id="PTHR37296:SF1">
    <property type="entry name" value="CONSERVED VIRULENCE FACTOR B"/>
    <property type="match status" value="1"/>
</dbReference>
<name>A0A3B1A3P8_9ZZZZ</name>
<dbReference type="PANTHER" id="PTHR37296">
    <property type="entry name" value="CONSERVED VIRULENCE FACTOR B"/>
    <property type="match status" value="1"/>
</dbReference>
<dbReference type="InterPro" id="IPR012340">
    <property type="entry name" value="NA-bd_OB-fold"/>
</dbReference>
<evidence type="ECO:0000259" key="1">
    <source>
        <dbReference type="Pfam" id="PF13509"/>
    </source>
</evidence>
<organism evidence="3">
    <name type="scientific">hydrothermal vent metagenome</name>
    <dbReference type="NCBI Taxonomy" id="652676"/>
    <lineage>
        <taxon>unclassified sequences</taxon>
        <taxon>metagenomes</taxon>
        <taxon>ecological metagenomes</taxon>
    </lineage>
</organism>
<feature type="domain" description="Conserved virulence factor B first S1" evidence="1">
    <location>
        <begin position="4"/>
        <end position="63"/>
    </location>
</feature>
<accession>A0A3B1A3P8</accession>
<dbReference type="AlphaFoldDB" id="A0A3B1A3P8"/>
<dbReference type="Pfam" id="PF13509">
    <property type="entry name" value="S1_2"/>
    <property type="match status" value="1"/>
</dbReference>
<evidence type="ECO:0000259" key="2">
    <source>
        <dbReference type="Pfam" id="PF17783"/>
    </source>
</evidence>
<dbReference type="InterPro" id="IPR036388">
    <property type="entry name" value="WH-like_DNA-bd_sf"/>
</dbReference>
<reference evidence="3" key="1">
    <citation type="submission" date="2018-06" db="EMBL/GenBank/DDBJ databases">
        <authorList>
            <person name="Zhirakovskaya E."/>
        </authorList>
    </citation>
    <scope>NUCLEOTIDE SEQUENCE</scope>
</reference>
<sequence length="277" mass="31182">MITVGKHYNLEVVKSVHFGFYLDAKNLGEVLLPGKYADNDLAIGDYIDVFLYLDSEDRPVATTETPFAQVGEFAYLRVMATTKVGAFIDWGLEKDILVPFGEQHLPMVTGRSYLVYLYVDKASNRIVASSKVDKFLDDERPHDFKEKQAVRLIIANTTDLGFKAIINNTHWGVLYTNDVHERLSFGQYKEGFIKKIRPDNKIDLTLQGGAGERSKHALLIEKKLNENDGFLPVHDKSDPANISELFGISKGAFKKALGILYKQKVIAIEKDGIRLVK</sequence>